<dbReference type="Pfam" id="PF07980">
    <property type="entry name" value="SusD_RagB"/>
    <property type="match status" value="1"/>
</dbReference>
<feature type="chain" id="PRO_5026798660" evidence="6">
    <location>
        <begin position="22"/>
        <end position="685"/>
    </location>
</feature>
<evidence type="ECO:0000256" key="5">
    <source>
        <dbReference type="ARBA" id="ARBA00023237"/>
    </source>
</evidence>
<organism evidence="8">
    <name type="scientific">Paraprevotella clara</name>
    <dbReference type="NCBI Taxonomy" id="454154"/>
    <lineage>
        <taxon>Bacteria</taxon>
        <taxon>Pseudomonadati</taxon>
        <taxon>Bacteroidota</taxon>
        <taxon>Bacteroidia</taxon>
        <taxon>Bacteroidales</taxon>
        <taxon>Prevotellaceae</taxon>
        <taxon>Paraprevotella</taxon>
    </lineage>
</organism>
<gene>
    <name evidence="8" type="ORF">PCLFYP37_00795</name>
</gene>
<dbReference type="EMBL" id="CACRUT010000035">
    <property type="protein sequence ID" value="VYU70916.1"/>
    <property type="molecule type" value="Genomic_DNA"/>
</dbReference>
<keyword evidence="5" id="KW-0998">Cell outer membrane</keyword>
<evidence type="ECO:0000259" key="7">
    <source>
        <dbReference type="Pfam" id="PF07980"/>
    </source>
</evidence>
<proteinExistence type="inferred from homology"/>
<dbReference type="Gene3D" id="1.25.40.390">
    <property type="match status" value="1"/>
</dbReference>
<dbReference type="InterPro" id="IPR012944">
    <property type="entry name" value="SusD_RagB_dom"/>
</dbReference>
<evidence type="ECO:0000256" key="1">
    <source>
        <dbReference type="ARBA" id="ARBA00004442"/>
    </source>
</evidence>
<feature type="domain" description="RagB/SusD" evidence="7">
    <location>
        <begin position="347"/>
        <end position="622"/>
    </location>
</feature>
<dbReference type="RefSeq" id="WP_412441749.1">
    <property type="nucleotide sequence ID" value="NZ_CACRUT010000035.1"/>
</dbReference>
<dbReference type="AlphaFoldDB" id="A0A6N3H2P7"/>
<evidence type="ECO:0000256" key="3">
    <source>
        <dbReference type="ARBA" id="ARBA00022729"/>
    </source>
</evidence>
<evidence type="ECO:0000256" key="6">
    <source>
        <dbReference type="SAM" id="SignalP"/>
    </source>
</evidence>
<evidence type="ECO:0000313" key="8">
    <source>
        <dbReference type="EMBL" id="VYU70916.1"/>
    </source>
</evidence>
<keyword evidence="4" id="KW-0472">Membrane</keyword>
<comment type="subcellular location">
    <subcellularLocation>
        <location evidence="1">Cell outer membrane</location>
    </subcellularLocation>
</comment>
<accession>A0A6N3H2P7</accession>
<comment type="similarity">
    <text evidence="2">Belongs to the SusD family.</text>
</comment>
<evidence type="ECO:0000256" key="2">
    <source>
        <dbReference type="ARBA" id="ARBA00006275"/>
    </source>
</evidence>
<dbReference type="GO" id="GO:0009279">
    <property type="term" value="C:cell outer membrane"/>
    <property type="evidence" value="ECO:0007669"/>
    <property type="project" value="UniProtKB-SubCell"/>
</dbReference>
<dbReference type="InterPro" id="IPR011990">
    <property type="entry name" value="TPR-like_helical_dom_sf"/>
</dbReference>
<evidence type="ECO:0000256" key="4">
    <source>
        <dbReference type="ARBA" id="ARBA00023136"/>
    </source>
</evidence>
<keyword evidence="3 6" id="KW-0732">Signal</keyword>
<reference evidence="8" key="1">
    <citation type="submission" date="2019-11" db="EMBL/GenBank/DDBJ databases">
        <authorList>
            <person name="Feng L."/>
        </authorList>
    </citation>
    <scope>NUCLEOTIDE SEQUENCE</scope>
    <source>
        <strain evidence="8">PclaraLFYP37</strain>
    </source>
</reference>
<feature type="signal peptide" evidence="6">
    <location>
        <begin position="1"/>
        <end position="21"/>
    </location>
</feature>
<dbReference type="PROSITE" id="PS51257">
    <property type="entry name" value="PROKAR_LIPOPROTEIN"/>
    <property type="match status" value="1"/>
</dbReference>
<name>A0A6N3H2P7_9BACT</name>
<dbReference type="SUPFAM" id="SSF48452">
    <property type="entry name" value="TPR-like"/>
    <property type="match status" value="1"/>
</dbReference>
<protein>
    <submittedName>
        <fullName evidence="8">SusD family protein</fullName>
    </submittedName>
</protein>
<sequence>MKKYIHILLTVLLIGSFTACNDFLDREPLSNLSPEGYFKNASQLQAYADKLYPSILPASSGTSNSYGVYSYDNGTDNQIGQTPPSHFSEGEWRVPQNSGDWSFSNLYHLNFFFANVQPKYGEDLNGSQNTIEGNLADIKHYIGEMHFLRALEYFNRYRKIGDYPIITEPLKDDMEILTEASKRSPRNEVARFILSELDKAAELMKDKDMVKTRVNRDVALLMKSRVALFEGTWLKYFKGTAFVPNGDGWPGKTKDYNANYQFPTGSIDGEIEWFLEQAMSASKEVADKYKNSLASNTGKIPQTKDELKTPNPYFEMFSKDNLSDVKEVLLWKQYVQGVNGHDLGLATNQGNFGIGVTRSYVQNFLMADGTPVYTHGSYADGDGYYMGDKEIKNVRENRDSRLSLFLKEPGQLYCIETTISIPTNAWKDEPVPQIISSSGQYLYVTGYALRKGGKWDSKYLVQNKDYSSFPIYRAAEALLNYMEASYEKTGSLDGNAREYWQILRCRALVDDNIDKTISATDMMKEAENDFGAYSAGKVLTDATLYNIRRERRSEFISEGLRYMDLCRWRAMDQLITKSYIPEGIHLWNTPMENWYVDKDGNSTLISDGSSKANVSSKDDSEYLRPLRKRAGVLGYNGFTWKMAHYLHPIRIDQFMITSPDGQSVANSPIYQNPYWPTEANQSAEK</sequence>